<organism evidence="1 2">
    <name type="scientific">Pseudomonas rustica</name>
    <dbReference type="NCBI Taxonomy" id="2827099"/>
    <lineage>
        <taxon>Bacteria</taxon>
        <taxon>Pseudomonadati</taxon>
        <taxon>Pseudomonadota</taxon>
        <taxon>Gammaproteobacteria</taxon>
        <taxon>Pseudomonadales</taxon>
        <taxon>Pseudomonadaceae</taxon>
        <taxon>Pseudomonas</taxon>
    </lineage>
</organism>
<evidence type="ECO:0000313" key="1">
    <source>
        <dbReference type="EMBL" id="MBS4079067.1"/>
    </source>
</evidence>
<dbReference type="Proteomes" id="UP000676035">
    <property type="component" value="Unassembled WGS sequence"/>
</dbReference>
<proteinExistence type="predicted"/>
<accession>A0ABS5MZT3</accession>
<dbReference type="EMBL" id="JAGYHF010000005">
    <property type="protein sequence ID" value="MBS4079067.1"/>
    <property type="molecule type" value="Genomic_DNA"/>
</dbReference>
<name>A0ABS5MZT3_9PSED</name>
<sequence>MNTGFKTFVCAGAVILVADELSAADRSDSLDALLYAQTVAAHKVSDGRDVESWAHANNMALRATGALLLDNPGVNFSAPLPESFTVLELATRLLHSWIPATVTRVCASAIELQLKQVSAEVANQSIQPHVLLEGNCIRFMLGVVSSGIAVSTVVVSFEVAEIVVDNVLYHRFNNKSIQGRVFVEGYKALIDPEDYGFSRAKVISLLSERRQEQIIALA</sequence>
<comment type="caution">
    <text evidence="1">The sequence shown here is derived from an EMBL/GenBank/DDBJ whole genome shotgun (WGS) entry which is preliminary data.</text>
</comment>
<evidence type="ECO:0000313" key="2">
    <source>
        <dbReference type="Proteomes" id="UP000676035"/>
    </source>
</evidence>
<reference evidence="1 2" key="1">
    <citation type="submission" date="2021-04" db="EMBL/GenBank/DDBJ databases">
        <title>Pseudomonas rustica sp. nov. isolated from raw milk.</title>
        <authorList>
            <person name="Fiedler G."/>
            <person name="Gieschler S."/>
            <person name="Kabisch J."/>
            <person name="Grimmler C."/>
            <person name="Brinks E."/>
            <person name="Wagner N."/>
            <person name="Hetzer B."/>
            <person name="Franz C.M.A.P."/>
            <person name="Boehnlein C."/>
        </authorList>
    </citation>
    <scope>NUCLEOTIDE SEQUENCE [LARGE SCALE GENOMIC DNA]</scope>
    <source>
        <strain evidence="1 2">MBT-4</strain>
    </source>
</reference>
<gene>
    <name evidence="1" type="ORF">KFS80_12310</name>
</gene>
<dbReference type="RefSeq" id="WP_212544946.1">
    <property type="nucleotide sequence ID" value="NZ_JAGYHF010000005.1"/>
</dbReference>
<keyword evidence="2" id="KW-1185">Reference proteome</keyword>
<protein>
    <submittedName>
        <fullName evidence="1">Uncharacterized protein</fullName>
    </submittedName>
</protein>